<evidence type="ECO:0000259" key="2">
    <source>
        <dbReference type="Pfam" id="PF01337"/>
    </source>
</evidence>
<protein>
    <submittedName>
        <fullName evidence="3">Barstar family protein</fullName>
    </submittedName>
</protein>
<dbReference type="Proteomes" id="UP001198565">
    <property type="component" value="Unassembled WGS sequence"/>
</dbReference>
<accession>A0ABS7QSQ1</accession>
<feature type="domain" description="Barstar (barnase inhibitor)" evidence="2">
    <location>
        <begin position="160"/>
        <end position="238"/>
    </location>
</feature>
<comment type="similarity">
    <text evidence="1">Belongs to the barstar family.</text>
</comment>
<name>A0ABS7QSQ1_9ACTN</name>
<keyword evidence="4" id="KW-1185">Reference proteome</keyword>
<evidence type="ECO:0000256" key="1">
    <source>
        <dbReference type="ARBA" id="ARBA00006845"/>
    </source>
</evidence>
<dbReference type="Gene3D" id="3.30.370.10">
    <property type="entry name" value="Barstar-like"/>
    <property type="match status" value="1"/>
</dbReference>
<dbReference type="InterPro" id="IPR000468">
    <property type="entry name" value="Barstar"/>
</dbReference>
<evidence type="ECO:0000313" key="3">
    <source>
        <dbReference type="EMBL" id="MBY8886210.1"/>
    </source>
</evidence>
<dbReference type="EMBL" id="JAINVZ010000009">
    <property type="protein sequence ID" value="MBY8886210.1"/>
    <property type="molecule type" value="Genomic_DNA"/>
</dbReference>
<proteinExistence type="inferred from homology"/>
<organism evidence="3 4">
    <name type="scientific">Streptantibioticus parmotrematis</name>
    <dbReference type="NCBI Taxonomy" id="2873249"/>
    <lineage>
        <taxon>Bacteria</taxon>
        <taxon>Bacillati</taxon>
        <taxon>Actinomycetota</taxon>
        <taxon>Actinomycetes</taxon>
        <taxon>Kitasatosporales</taxon>
        <taxon>Streptomycetaceae</taxon>
        <taxon>Streptantibioticus</taxon>
    </lineage>
</organism>
<dbReference type="Pfam" id="PF01337">
    <property type="entry name" value="Barstar"/>
    <property type="match status" value="1"/>
</dbReference>
<comment type="caution">
    <text evidence="3">The sequence shown here is derived from an EMBL/GenBank/DDBJ whole genome shotgun (WGS) entry which is preliminary data.</text>
</comment>
<dbReference type="SUPFAM" id="SSF52038">
    <property type="entry name" value="Barstar-related"/>
    <property type="match status" value="1"/>
</dbReference>
<gene>
    <name evidence="3" type="ORF">K7472_15260</name>
</gene>
<dbReference type="RefSeq" id="WP_222978202.1">
    <property type="nucleotide sequence ID" value="NZ_JAINVZ010000009.1"/>
</dbReference>
<dbReference type="InterPro" id="IPR035905">
    <property type="entry name" value="Barstar-like_sf"/>
</dbReference>
<evidence type="ECO:0000313" key="4">
    <source>
        <dbReference type="Proteomes" id="UP001198565"/>
    </source>
</evidence>
<sequence>MLARHRLFLYQFVWEESQQPIVAARDVEGFFCDVESVSSSLRLVDAEWADGVRGDSFQEVEMQVLDANSEAMASYYLRELDVLGSSGDGENLMLDVTGYSLPFPYAGVIWRRWARSRPRSVGEWKELGVDSYESWLHVVQTAWFEAGRRAMRYTNTSPYVLEGRDLGTMAGFYCALGEVINGPGGYFGANLAGLDDCLSAHGPNGNGDTFQLVWHDYADSRQQLGRDEVEGMVRVLRERGVDLCLQE</sequence>
<reference evidence="3 4" key="1">
    <citation type="submission" date="2021-08" db="EMBL/GenBank/DDBJ databases">
        <title>Streptomyces sp. PTM05 isolated from lichen.</title>
        <authorList>
            <person name="Somphong A."/>
            <person name="Phongsopitanun W."/>
            <person name="Tanasupawat S."/>
        </authorList>
    </citation>
    <scope>NUCLEOTIDE SEQUENCE [LARGE SCALE GENOMIC DNA]</scope>
    <source>
        <strain evidence="3 4">Ptm05</strain>
    </source>
</reference>